<dbReference type="eggNOG" id="ENOG502S19J">
    <property type="taxonomic scope" value="Eukaryota"/>
</dbReference>
<dbReference type="EMBL" id="CM001879">
    <property type="protein sequence ID" value="EOX95788.1"/>
    <property type="molecule type" value="Genomic_DNA"/>
</dbReference>
<dbReference type="HOGENOM" id="CLU_105231_0_0_1"/>
<protein>
    <recommendedName>
        <fullName evidence="3">Plastid division protein PDV1</fullName>
    </recommendedName>
</protein>
<evidence type="ECO:0000313" key="2">
    <source>
        <dbReference type="Proteomes" id="UP000026915"/>
    </source>
</evidence>
<dbReference type="InParanoid" id="A0A061E0K7"/>
<keyword evidence="2" id="KW-1185">Reference proteome</keyword>
<dbReference type="PANTHER" id="PTHR33600">
    <property type="entry name" value="PLASTID DIVISION PROTEIN PDV2"/>
    <property type="match status" value="1"/>
</dbReference>
<sequence length="234" mass="27124">MELNNKKLRTLIERAWALHARLNDEIENSISFCRFCSDHGRYCDVGQTPFEERERLIAIRDSLKEVENTLLRLQKLQSWQLVDRHSALTSLEQSRLFLIKQATQYQGRPLDVVRELNACFGNDNRAAFDRNVEELTVKKNGVQSRRRRLSSFLICCIRFLFNPWKWQSAVGIAIKLILISASLSTTIQFYHARHQSCNSQRKIVSTIMYSKEAENIDSLLTISKSPLDVFCGRG</sequence>
<dbReference type="PANTHER" id="PTHR33600:SF5">
    <property type="entry name" value="PLASTID DIVISION PROTEIN PDV1"/>
    <property type="match status" value="1"/>
</dbReference>
<evidence type="ECO:0008006" key="3">
    <source>
        <dbReference type="Google" id="ProtNLM"/>
    </source>
</evidence>
<dbReference type="OMA" id="LFNPWKW"/>
<dbReference type="AlphaFoldDB" id="A0A061E0K7"/>
<name>A0A061E0K7_THECC</name>
<dbReference type="InterPro" id="IPR038939">
    <property type="entry name" value="PDV1/PDV2"/>
</dbReference>
<reference evidence="1 2" key="1">
    <citation type="journal article" date="2013" name="Genome Biol.">
        <title>The genome sequence of the most widely cultivated cacao type and its use to identify candidate genes regulating pod color.</title>
        <authorList>
            <person name="Motamayor J.C."/>
            <person name="Mockaitis K."/>
            <person name="Schmutz J."/>
            <person name="Haiminen N."/>
            <person name="Iii D.L."/>
            <person name="Cornejo O."/>
            <person name="Findley S.D."/>
            <person name="Zheng P."/>
            <person name="Utro F."/>
            <person name="Royaert S."/>
            <person name="Saski C."/>
            <person name="Jenkins J."/>
            <person name="Podicheti R."/>
            <person name="Zhao M."/>
            <person name="Scheffler B.E."/>
            <person name="Stack J.C."/>
            <person name="Feltus F.A."/>
            <person name="Mustiga G.M."/>
            <person name="Amores F."/>
            <person name="Phillips W."/>
            <person name="Marelli J.P."/>
            <person name="May G.D."/>
            <person name="Shapiro H."/>
            <person name="Ma J."/>
            <person name="Bustamante C.D."/>
            <person name="Schnell R.J."/>
            <person name="Main D."/>
            <person name="Gilbert D."/>
            <person name="Parida L."/>
            <person name="Kuhn D.N."/>
        </authorList>
    </citation>
    <scope>NUCLEOTIDE SEQUENCE [LARGE SCALE GENOMIC DNA]</scope>
    <source>
        <strain evidence="2">cv. Matina 1-6</strain>
    </source>
</reference>
<dbReference type="Proteomes" id="UP000026915">
    <property type="component" value="Chromosome 1"/>
</dbReference>
<evidence type="ECO:0000313" key="1">
    <source>
        <dbReference type="EMBL" id="EOX95788.1"/>
    </source>
</evidence>
<organism evidence="1 2">
    <name type="scientific">Theobroma cacao</name>
    <name type="common">Cacao</name>
    <name type="synonym">Cocoa</name>
    <dbReference type="NCBI Taxonomy" id="3641"/>
    <lineage>
        <taxon>Eukaryota</taxon>
        <taxon>Viridiplantae</taxon>
        <taxon>Streptophyta</taxon>
        <taxon>Embryophyta</taxon>
        <taxon>Tracheophyta</taxon>
        <taxon>Spermatophyta</taxon>
        <taxon>Magnoliopsida</taxon>
        <taxon>eudicotyledons</taxon>
        <taxon>Gunneridae</taxon>
        <taxon>Pentapetalae</taxon>
        <taxon>rosids</taxon>
        <taxon>malvids</taxon>
        <taxon>Malvales</taxon>
        <taxon>Malvaceae</taxon>
        <taxon>Byttnerioideae</taxon>
        <taxon>Theobroma</taxon>
    </lineage>
</organism>
<dbReference type="Gramene" id="EOX95788">
    <property type="protein sequence ID" value="EOX95788"/>
    <property type="gene ID" value="TCM_005202"/>
</dbReference>
<accession>A0A061E0K7</accession>
<dbReference type="GO" id="GO:0010020">
    <property type="term" value="P:chloroplast fission"/>
    <property type="evidence" value="ECO:0007669"/>
    <property type="project" value="InterPro"/>
</dbReference>
<gene>
    <name evidence="1" type="ORF">TCM_005202</name>
</gene>
<proteinExistence type="predicted"/>